<gene>
    <name evidence="2" type="ORF">OHU27_11840</name>
</gene>
<sequence>MPNTPPSHNEIHIGHNASGPVVAGDNNHVKVTGPAEPTQTNTARDDGTVYAAANGDIHVHHDTADEEPAED</sequence>
<dbReference type="RefSeq" id="WP_108706900.1">
    <property type="nucleotide sequence ID" value="NZ_CP029043.1"/>
</dbReference>
<feature type="region of interest" description="Disordered" evidence="1">
    <location>
        <begin position="1"/>
        <end position="47"/>
    </location>
</feature>
<evidence type="ECO:0000313" key="2">
    <source>
        <dbReference type="EMBL" id="WTO83074.1"/>
    </source>
</evidence>
<accession>A0ABZ1IXI4</accession>
<keyword evidence="3" id="KW-1185">Reference proteome</keyword>
<reference evidence="2 3" key="1">
    <citation type="submission" date="2022-10" db="EMBL/GenBank/DDBJ databases">
        <title>The complete genomes of actinobacterial strains from the NBC collection.</title>
        <authorList>
            <person name="Joergensen T.S."/>
            <person name="Alvarez Arevalo M."/>
            <person name="Sterndorff E.B."/>
            <person name="Faurdal D."/>
            <person name="Vuksanovic O."/>
            <person name="Mourched A.-S."/>
            <person name="Charusanti P."/>
            <person name="Shaw S."/>
            <person name="Blin K."/>
            <person name="Weber T."/>
        </authorList>
    </citation>
    <scope>NUCLEOTIDE SEQUENCE [LARGE SCALE GENOMIC DNA]</scope>
    <source>
        <strain evidence="2 3">NBC_00206</strain>
    </source>
</reference>
<dbReference type="GeneID" id="95475014"/>
<name>A0ABZ1IXI4_9ACTN</name>
<protein>
    <submittedName>
        <fullName evidence="2">Uncharacterized protein</fullName>
    </submittedName>
</protein>
<dbReference type="Proteomes" id="UP001622690">
    <property type="component" value="Chromosome"/>
</dbReference>
<evidence type="ECO:0000313" key="3">
    <source>
        <dbReference type="Proteomes" id="UP001622690"/>
    </source>
</evidence>
<organism evidence="2 3">
    <name type="scientific">Streptomyces nigra</name>
    <dbReference type="NCBI Taxonomy" id="1827580"/>
    <lineage>
        <taxon>Bacteria</taxon>
        <taxon>Bacillati</taxon>
        <taxon>Actinomycetota</taxon>
        <taxon>Actinomycetes</taxon>
        <taxon>Kitasatosporales</taxon>
        <taxon>Streptomycetaceae</taxon>
        <taxon>Streptomyces</taxon>
    </lineage>
</organism>
<dbReference type="EMBL" id="CP108125">
    <property type="protein sequence ID" value="WTO83074.1"/>
    <property type="molecule type" value="Genomic_DNA"/>
</dbReference>
<proteinExistence type="predicted"/>
<evidence type="ECO:0000256" key="1">
    <source>
        <dbReference type="SAM" id="MobiDB-lite"/>
    </source>
</evidence>